<dbReference type="AlphaFoldDB" id="A0A392SC74"/>
<protein>
    <submittedName>
        <fullName evidence="1">Uncharacterized protein</fullName>
    </submittedName>
</protein>
<dbReference type="Proteomes" id="UP000265520">
    <property type="component" value="Unassembled WGS sequence"/>
</dbReference>
<comment type="caution">
    <text evidence="1">The sequence shown here is derived from an EMBL/GenBank/DDBJ whole genome shotgun (WGS) entry which is preliminary data.</text>
</comment>
<name>A0A392SC74_9FABA</name>
<sequence>ANSNPMLDFLTLPLTPSTIGLGA</sequence>
<evidence type="ECO:0000313" key="2">
    <source>
        <dbReference type="Proteomes" id="UP000265520"/>
    </source>
</evidence>
<reference evidence="1 2" key="1">
    <citation type="journal article" date="2018" name="Front. Plant Sci.">
        <title>Red Clover (Trifolium pratense) and Zigzag Clover (T. medium) - A Picture of Genomic Similarities and Differences.</title>
        <authorList>
            <person name="Dluhosova J."/>
            <person name="Istvanek J."/>
            <person name="Nedelnik J."/>
            <person name="Repkova J."/>
        </authorList>
    </citation>
    <scope>NUCLEOTIDE SEQUENCE [LARGE SCALE GENOMIC DNA]</scope>
    <source>
        <strain evidence="2">cv. 10/8</strain>
        <tissue evidence="1">Leaf</tissue>
    </source>
</reference>
<keyword evidence="2" id="KW-1185">Reference proteome</keyword>
<organism evidence="1 2">
    <name type="scientific">Trifolium medium</name>
    <dbReference type="NCBI Taxonomy" id="97028"/>
    <lineage>
        <taxon>Eukaryota</taxon>
        <taxon>Viridiplantae</taxon>
        <taxon>Streptophyta</taxon>
        <taxon>Embryophyta</taxon>
        <taxon>Tracheophyta</taxon>
        <taxon>Spermatophyta</taxon>
        <taxon>Magnoliopsida</taxon>
        <taxon>eudicotyledons</taxon>
        <taxon>Gunneridae</taxon>
        <taxon>Pentapetalae</taxon>
        <taxon>rosids</taxon>
        <taxon>fabids</taxon>
        <taxon>Fabales</taxon>
        <taxon>Fabaceae</taxon>
        <taxon>Papilionoideae</taxon>
        <taxon>50 kb inversion clade</taxon>
        <taxon>NPAAA clade</taxon>
        <taxon>Hologalegina</taxon>
        <taxon>IRL clade</taxon>
        <taxon>Trifolieae</taxon>
        <taxon>Trifolium</taxon>
    </lineage>
</organism>
<dbReference type="EMBL" id="LXQA010344470">
    <property type="protein sequence ID" value="MCI45456.1"/>
    <property type="molecule type" value="Genomic_DNA"/>
</dbReference>
<evidence type="ECO:0000313" key="1">
    <source>
        <dbReference type="EMBL" id="MCI45456.1"/>
    </source>
</evidence>
<accession>A0A392SC74</accession>
<proteinExistence type="predicted"/>
<feature type="non-terminal residue" evidence="1">
    <location>
        <position position="1"/>
    </location>
</feature>